<proteinExistence type="predicted"/>
<evidence type="ECO:0000313" key="6">
    <source>
        <dbReference type="EMBL" id="KAJ7668058.1"/>
    </source>
</evidence>
<gene>
    <name evidence="6" type="ORF">B0H17DRAFT_950144</name>
</gene>
<keyword evidence="4" id="KW-0862">Zinc</keyword>
<comment type="subcellular location">
    <subcellularLocation>
        <location evidence="1">Nucleus</location>
    </subcellularLocation>
</comment>
<keyword evidence="7" id="KW-1185">Reference proteome</keyword>
<feature type="non-terminal residue" evidence="6">
    <location>
        <position position="241"/>
    </location>
</feature>
<name>A0AAD7CWS1_MYCRO</name>
<evidence type="ECO:0000313" key="7">
    <source>
        <dbReference type="Proteomes" id="UP001221757"/>
    </source>
</evidence>
<accession>A0AAD7CWS1</accession>
<dbReference type="AlphaFoldDB" id="A0AAD7CWS1"/>
<evidence type="ECO:0000256" key="1">
    <source>
        <dbReference type="ARBA" id="ARBA00004123"/>
    </source>
</evidence>
<dbReference type="EMBL" id="JARKIE010000198">
    <property type="protein sequence ID" value="KAJ7668058.1"/>
    <property type="molecule type" value="Genomic_DNA"/>
</dbReference>
<organism evidence="6 7">
    <name type="scientific">Mycena rosella</name>
    <name type="common">Pink bonnet</name>
    <name type="synonym">Agaricus rosellus</name>
    <dbReference type="NCBI Taxonomy" id="1033263"/>
    <lineage>
        <taxon>Eukaryota</taxon>
        <taxon>Fungi</taxon>
        <taxon>Dikarya</taxon>
        <taxon>Basidiomycota</taxon>
        <taxon>Agaricomycotina</taxon>
        <taxon>Agaricomycetes</taxon>
        <taxon>Agaricomycetidae</taxon>
        <taxon>Agaricales</taxon>
        <taxon>Marasmiineae</taxon>
        <taxon>Mycenaceae</taxon>
        <taxon>Mycena</taxon>
    </lineage>
</organism>
<evidence type="ECO:0000256" key="2">
    <source>
        <dbReference type="ARBA" id="ARBA00022723"/>
    </source>
</evidence>
<sequence length="241" mass="27089">LEKLKKSWTSHIYAFYSGDVAIEYRDGKLHHVFSCAARSCTHTIARNQQSQDASSTKNLRTHATKCWGEENVKAAAGVKDLPEARRLFKANAGQKNARLTDMFKQHASTGGESFSHVPLTKEQSRLRPFAIAKDHAYCKLMKTGRPTAYIPSPSTIARDVKVLFQKTRDRLKECFKKTPACISLATDAWTSPNHHAYVAVSGHWEEDGKRINCLLDFVEVPKVSSFSSTPIPQLMIWWPVA</sequence>
<comment type="caution">
    <text evidence="6">The sequence shown here is derived from an EMBL/GenBank/DDBJ whole genome shotgun (WGS) entry which is preliminary data.</text>
</comment>
<keyword evidence="2" id="KW-0479">Metal-binding</keyword>
<keyword evidence="3" id="KW-0863">Zinc-finger</keyword>
<dbReference type="Proteomes" id="UP001221757">
    <property type="component" value="Unassembled WGS sequence"/>
</dbReference>
<keyword evidence="5" id="KW-0539">Nucleus</keyword>
<protein>
    <submittedName>
        <fullName evidence="6">Uncharacterized protein</fullName>
    </submittedName>
</protein>
<dbReference type="GO" id="GO:0005634">
    <property type="term" value="C:nucleus"/>
    <property type="evidence" value="ECO:0007669"/>
    <property type="project" value="UniProtKB-SubCell"/>
</dbReference>
<dbReference type="PANTHER" id="PTHR46481">
    <property type="entry name" value="ZINC FINGER BED DOMAIN-CONTAINING PROTEIN 4"/>
    <property type="match status" value="1"/>
</dbReference>
<dbReference type="InterPro" id="IPR052035">
    <property type="entry name" value="ZnF_BED_domain_contain"/>
</dbReference>
<evidence type="ECO:0000256" key="4">
    <source>
        <dbReference type="ARBA" id="ARBA00022833"/>
    </source>
</evidence>
<evidence type="ECO:0000256" key="3">
    <source>
        <dbReference type="ARBA" id="ARBA00022771"/>
    </source>
</evidence>
<dbReference type="GO" id="GO:0008270">
    <property type="term" value="F:zinc ion binding"/>
    <property type="evidence" value="ECO:0007669"/>
    <property type="project" value="UniProtKB-KW"/>
</dbReference>
<evidence type="ECO:0000256" key="5">
    <source>
        <dbReference type="ARBA" id="ARBA00023242"/>
    </source>
</evidence>
<dbReference type="PANTHER" id="PTHR46481:SF10">
    <property type="entry name" value="ZINC FINGER BED DOMAIN-CONTAINING PROTEIN 39"/>
    <property type="match status" value="1"/>
</dbReference>
<reference evidence="6" key="1">
    <citation type="submission" date="2023-03" db="EMBL/GenBank/DDBJ databases">
        <title>Massive genome expansion in bonnet fungi (Mycena s.s.) driven by repeated elements and novel gene families across ecological guilds.</title>
        <authorList>
            <consortium name="Lawrence Berkeley National Laboratory"/>
            <person name="Harder C.B."/>
            <person name="Miyauchi S."/>
            <person name="Viragh M."/>
            <person name="Kuo A."/>
            <person name="Thoen E."/>
            <person name="Andreopoulos B."/>
            <person name="Lu D."/>
            <person name="Skrede I."/>
            <person name="Drula E."/>
            <person name="Henrissat B."/>
            <person name="Morin E."/>
            <person name="Kohler A."/>
            <person name="Barry K."/>
            <person name="LaButti K."/>
            <person name="Morin E."/>
            <person name="Salamov A."/>
            <person name="Lipzen A."/>
            <person name="Mereny Z."/>
            <person name="Hegedus B."/>
            <person name="Baldrian P."/>
            <person name="Stursova M."/>
            <person name="Weitz H."/>
            <person name="Taylor A."/>
            <person name="Grigoriev I.V."/>
            <person name="Nagy L.G."/>
            <person name="Martin F."/>
            <person name="Kauserud H."/>
        </authorList>
    </citation>
    <scope>NUCLEOTIDE SEQUENCE</scope>
    <source>
        <strain evidence="6">CBHHK067</strain>
    </source>
</reference>